<reference evidence="8" key="2">
    <citation type="submission" date="2014-03" db="EMBL/GenBank/DDBJ databases">
        <authorList>
            <person name="Genoscope - CEA"/>
        </authorList>
    </citation>
    <scope>NUCLEOTIDE SEQUENCE</scope>
</reference>
<dbReference type="InterPro" id="IPR019166">
    <property type="entry name" value="MIC26/MIC27"/>
</dbReference>
<dbReference type="PaxDb" id="8022-A0A060YK48"/>
<sequence length="244" mass="26210">MVTKMSLPQGCSVSPQVAGVAAVPVTLSLMSGTVFAAAEDKPNVTLNTNEVLHSLSLYTTPQQKFSYVEPDIGHLEPGVTTLRKLAEPYVTWCQQTSHSTVEKVQGAIVKVKPKVESAIQLGSVTLDWVAVIGFAGIIGLFLARGSRVKKLIYPTGLMAAGHYVLPPSGSINRQEHSLYDFALQGYANIETFFKSATTPVEGKPMKNNKEENIPAAVQTLITAATNLNISAQYQSSSTFIDLVN</sequence>
<evidence type="ECO:0000256" key="5">
    <source>
        <dbReference type="ARBA" id="ARBA00023128"/>
    </source>
</evidence>
<name>A0A060YK48_ONCMY</name>
<evidence type="ECO:0000256" key="4">
    <source>
        <dbReference type="ARBA" id="ARBA00022989"/>
    </source>
</evidence>
<accession>A0A060YK48</accession>
<dbReference type="InterPro" id="IPR033182">
    <property type="entry name" value="MIC26/MIC27_animal"/>
</dbReference>
<dbReference type="EMBL" id="FR909608">
    <property type="protein sequence ID" value="CDQ89530.1"/>
    <property type="molecule type" value="Genomic_DNA"/>
</dbReference>
<evidence type="ECO:0000256" key="2">
    <source>
        <dbReference type="ARBA" id="ARBA00010904"/>
    </source>
</evidence>
<keyword evidence="3 7" id="KW-0812">Transmembrane</keyword>
<evidence type="ECO:0000256" key="6">
    <source>
        <dbReference type="ARBA" id="ARBA00023136"/>
    </source>
</evidence>
<keyword evidence="5 7" id="KW-0496">Mitochondrion</keyword>
<protein>
    <recommendedName>
        <fullName evidence="7">MICOS complex subunit</fullName>
    </recommendedName>
</protein>
<dbReference type="AlphaFoldDB" id="A0A060YK48"/>
<reference evidence="8" key="1">
    <citation type="journal article" date="2014" name="Nat. Commun.">
        <title>The rainbow trout genome provides novel insights into evolution after whole-genome duplication in vertebrates.</title>
        <authorList>
            <person name="Berthelot C."/>
            <person name="Brunet F."/>
            <person name="Chalopin D."/>
            <person name="Juanchich A."/>
            <person name="Bernard M."/>
            <person name="Noel B."/>
            <person name="Bento P."/>
            <person name="Da Silva C."/>
            <person name="Labadie K."/>
            <person name="Alberti A."/>
            <person name="Aury J.M."/>
            <person name="Louis A."/>
            <person name="Dehais P."/>
            <person name="Bardou P."/>
            <person name="Montfort J."/>
            <person name="Klopp C."/>
            <person name="Cabau C."/>
            <person name="Gaspin C."/>
            <person name="Thorgaard G.H."/>
            <person name="Boussaha M."/>
            <person name="Quillet E."/>
            <person name="Guyomard R."/>
            <person name="Galiana D."/>
            <person name="Bobe J."/>
            <person name="Volff J.N."/>
            <person name="Genet C."/>
            <person name="Wincker P."/>
            <person name="Jaillon O."/>
            <person name="Roest Crollius H."/>
            <person name="Guiguen Y."/>
        </authorList>
    </citation>
    <scope>NUCLEOTIDE SEQUENCE [LARGE SCALE GENOMIC DNA]</scope>
</reference>
<evidence type="ECO:0000256" key="1">
    <source>
        <dbReference type="ARBA" id="ARBA00004325"/>
    </source>
</evidence>
<keyword evidence="6 7" id="KW-0472">Membrane</keyword>
<dbReference type="GO" id="GO:0042407">
    <property type="term" value="P:cristae formation"/>
    <property type="evidence" value="ECO:0007669"/>
    <property type="project" value="InterPro"/>
</dbReference>
<proteinExistence type="inferred from homology"/>
<keyword evidence="7" id="KW-0999">Mitochondrion inner membrane</keyword>
<dbReference type="GO" id="GO:0061617">
    <property type="term" value="C:MICOS complex"/>
    <property type="evidence" value="ECO:0007669"/>
    <property type="project" value="UniProtKB-UniRule"/>
</dbReference>
<evidence type="ECO:0000313" key="9">
    <source>
        <dbReference type="Proteomes" id="UP000193380"/>
    </source>
</evidence>
<feature type="transmembrane region" description="Helical" evidence="7">
    <location>
        <begin position="119"/>
        <end position="143"/>
    </location>
</feature>
<comment type="subcellular location">
    <subcellularLocation>
        <location evidence="7">Mitochondrion inner membrane</location>
    </subcellularLocation>
    <subcellularLocation>
        <location evidence="1">Mitochondrion membrane</location>
    </subcellularLocation>
</comment>
<comment type="function">
    <text evidence="7">Component of the MICOS complex, a large protein complex of the mitochondrial inner membrane that plays crucial roles in the maintenance of crista junctions, inner membrane architecture, and formation of contact sites to the outer membrane.</text>
</comment>
<organism evidence="8 9">
    <name type="scientific">Oncorhynchus mykiss</name>
    <name type="common">Rainbow trout</name>
    <name type="synonym">Salmo gairdneri</name>
    <dbReference type="NCBI Taxonomy" id="8022"/>
    <lineage>
        <taxon>Eukaryota</taxon>
        <taxon>Metazoa</taxon>
        <taxon>Chordata</taxon>
        <taxon>Craniata</taxon>
        <taxon>Vertebrata</taxon>
        <taxon>Euteleostomi</taxon>
        <taxon>Actinopterygii</taxon>
        <taxon>Neopterygii</taxon>
        <taxon>Teleostei</taxon>
        <taxon>Protacanthopterygii</taxon>
        <taxon>Salmoniformes</taxon>
        <taxon>Salmonidae</taxon>
        <taxon>Salmoninae</taxon>
        <taxon>Oncorhynchus</taxon>
    </lineage>
</organism>
<dbReference type="Proteomes" id="UP000193380">
    <property type="component" value="Unassembled WGS sequence"/>
</dbReference>
<evidence type="ECO:0000256" key="7">
    <source>
        <dbReference type="RuleBase" id="RU363021"/>
    </source>
</evidence>
<evidence type="ECO:0000313" key="8">
    <source>
        <dbReference type="EMBL" id="CDQ89530.1"/>
    </source>
</evidence>
<gene>
    <name evidence="8" type="ORF">GSONMT00038913001</name>
</gene>
<comment type="subunit">
    <text evidence="7">Component of the mitochondrial contact site and cristae organizing system (MICOS) complex.</text>
</comment>
<comment type="similarity">
    <text evidence="2">Belongs to the apolipoprotein O/MICOS complex subunit Mic27 family.</text>
</comment>
<keyword evidence="4 7" id="KW-1133">Transmembrane helix</keyword>
<dbReference type="Pfam" id="PF09769">
    <property type="entry name" value="ApoO"/>
    <property type="match status" value="1"/>
</dbReference>
<dbReference type="PANTHER" id="PTHR14564">
    <property type="entry name" value="MICOS COMPLEX SUBUNIT MIC26 / MIC27 FAMILY MEMBER"/>
    <property type="match status" value="1"/>
</dbReference>
<evidence type="ECO:0000256" key="3">
    <source>
        <dbReference type="ARBA" id="ARBA00022692"/>
    </source>
</evidence>
<dbReference type="STRING" id="8022.A0A060YK48"/>